<evidence type="ECO:0000313" key="12">
    <source>
        <dbReference type="Proteomes" id="UP000008810"/>
    </source>
</evidence>
<keyword evidence="5 6" id="KW-0269">Exonuclease</keyword>
<feature type="compositionally biased region" description="Low complexity" evidence="7">
    <location>
        <begin position="647"/>
        <end position="658"/>
    </location>
</feature>
<dbReference type="EMBL" id="CM000883">
    <property type="protein sequence ID" value="PNT64151.1"/>
    <property type="molecule type" value="Genomic_DNA"/>
</dbReference>
<dbReference type="OrthoDB" id="372487at2759"/>
<dbReference type="InterPro" id="IPR004859">
    <property type="entry name" value="Xrn1_N"/>
</dbReference>
<gene>
    <name evidence="10" type="ORF">BRADI_4g25132v3</name>
</gene>
<feature type="domain" description="Xrn1 helical" evidence="9">
    <location>
        <begin position="221"/>
        <end position="314"/>
    </location>
</feature>
<proteinExistence type="inferred from homology"/>
<evidence type="ECO:0000259" key="9">
    <source>
        <dbReference type="Pfam" id="PF17846"/>
    </source>
</evidence>
<dbReference type="InterPro" id="IPR041412">
    <property type="entry name" value="Xrn1_helical"/>
</dbReference>
<evidence type="ECO:0000259" key="8">
    <source>
        <dbReference type="Pfam" id="PF03159"/>
    </source>
</evidence>
<dbReference type="CDD" id="cd18673">
    <property type="entry name" value="PIN_XRN1-2-like"/>
    <property type="match status" value="1"/>
</dbReference>
<comment type="function">
    <text evidence="6">Possesses 5'-&gt;3' exoribonuclease activity. Acts as an endogenous post-transcriptional gene silencing (PTGS) suppressor.</text>
</comment>
<dbReference type="GO" id="GO:0005634">
    <property type="term" value="C:nucleus"/>
    <property type="evidence" value="ECO:0000318"/>
    <property type="project" value="GO_Central"/>
</dbReference>
<evidence type="ECO:0000313" key="10">
    <source>
        <dbReference type="EMBL" id="PNT64151.1"/>
    </source>
</evidence>
<feature type="domain" description="Xrn1 helical" evidence="9">
    <location>
        <begin position="315"/>
        <end position="594"/>
    </location>
</feature>
<feature type="region of interest" description="Disordered" evidence="7">
    <location>
        <begin position="606"/>
        <end position="692"/>
    </location>
</feature>
<dbReference type="Gene3D" id="1.25.40.1050">
    <property type="match status" value="1"/>
</dbReference>
<keyword evidence="4 6" id="KW-0378">Hydrolase</keyword>
<dbReference type="InterPro" id="IPR027073">
    <property type="entry name" value="5_3_exoribonuclease"/>
</dbReference>
<dbReference type="InterPro" id="IPR017151">
    <property type="entry name" value="Xrn2/3/4"/>
</dbReference>
<keyword evidence="3 6" id="KW-0540">Nuclease</keyword>
<dbReference type="STRING" id="15368.A0A2K2CQ52"/>
<reference evidence="11" key="3">
    <citation type="submission" date="2018-08" db="UniProtKB">
        <authorList>
            <consortium name="EnsemblPlants"/>
        </authorList>
    </citation>
    <scope>IDENTIFICATION</scope>
    <source>
        <strain evidence="11">cv. Bd21</strain>
    </source>
</reference>
<dbReference type="Pfam" id="PF17846">
    <property type="entry name" value="XRN_M"/>
    <property type="match status" value="2"/>
</dbReference>
<protein>
    <recommendedName>
        <fullName evidence="6">5'-3' exoribonuclease</fullName>
        <ecNumber evidence="6">3.1.13.-</ecNumber>
    </recommendedName>
</protein>
<evidence type="ECO:0000256" key="5">
    <source>
        <dbReference type="ARBA" id="ARBA00022839"/>
    </source>
</evidence>
<dbReference type="FunCoup" id="A0A2K2CQ52">
    <property type="interactions" value="56"/>
</dbReference>
<dbReference type="Gramene" id="PNT64151">
    <property type="protein sequence ID" value="PNT64151"/>
    <property type="gene ID" value="BRADI_4g25132v3"/>
</dbReference>
<dbReference type="GO" id="GO:0003723">
    <property type="term" value="F:RNA binding"/>
    <property type="evidence" value="ECO:0000318"/>
    <property type="project" value="GO_Central"/>
</dbReference>
<evidence type="ECO:0000256" key="3">
    <source>
        <dbReference type="ARBA" id="ARBA00022722"/>
    </source>
</evidence>
<evidence type="ECO:0000256" key="4">
    <source>
        <dbReference type="ARBA" id="ARBA00022801"/>
    </source>
</evidence>
<dbReference type="Proteomes" id="UP000008810">
    <property type="component" value="Chromosome 4"/>
</dbReference>
<dbReference type="PIRSF" id="PIRSF037239">
    <property type="entry name" value="Exonuclease_Xrn2"/>
    <property type="match status" value="1"/>
</dbReference>
<evidence type="ECO:0000256" key="2">
    <source>
        <dbReference type="ARBA" id="ARBA00022664"/>
    </source>
</evidence>
<reference evidence="10" key="2">
    <citation type="submission" date="2017-06" db="EMBL/GenBank/DDBJ databases">
        <title>WGS assembly of Brachypodium distachyon.</title>
        <authorList>
            <consortium name="The International Brachypodium Initiative"/>
            <person name="Lucas S."/>
            <person name="Harmon-Smith M."/>
            <person name="Lail K."/>
            <person name="Tice H."/>
            <person name="Grimwood J."/>
            <person name="Bruce D."/>
            <person name="Barry K."/>
            <person name="Shu S."/>
            <person name="Lindquist E."/>
            <person name="Wang M."/>
            <person name="Pitluck S."/>
            <person name="Vogel J.P."/>
            <person name="Garvin D.F."/>
            <person name="Mockler T.C."/>
            <person name="Schmutz J."/>
            <person name="Rokhsar D."/>
            <person name="Bevan M.W."/>
        </authorList>
    </citation>
    <scope>NUCLEOTIDE SEQUENCE</scope>
    <source>
        <strain evidence="10">Bd21</strain>
    </source>
</reference>
<dbReference type="GO" id="GO:0004534">
    <property type="term" value="F:5'-3' RNA exonuclease activity"/>
    <property type="evidence" value="ECO:0000318"/>
    <property type="project" value="GO_Central"/>
</dbReference>
<dbReference type="GO" id="GO:0000956">
    <property type="term" value="P:nuclear-transcribed mRNA catabolic process"/>
    <property type="evidence" value="ECO:0000318"/>
    <property type="project" value="GO_Central"/>
</dbReference>
<evidence type="ECO:0000256" key="6">
    <source>
        <dbReference type="PIRNR" id="PIRNR037239"/>
    </source>
</evidence>
<dbReference type="PANTHER" id="PTHR12341:SF62">
    <property type="entry name" value="5'-3' EXORIBONUCLEASE 3-LIKE"/>
    <property type="match status" value="1"/>
</dbReference>
<sequence>MNGIIHPCFHPEDPSSSSPAPATFDDVFRAIFAYTDHLLRIARPRKLLYLALDGVAPRAKMNQQRARRFKSAIAAKDAEVEEKLLRERFRAEGKELLPPPPVPVDAEALLDPNVITPGTEFMEKLSAALQYYVRARLNAHPRWKHLKVIMSDANVPGEGEHKIMSFIRAQWSMESYDPNTSHCLYGHDADLIMLALASHEVHISILRKYLELEMTTPGYKHDTERLIDDFVSICFLMGNDFIPQIPSLEIHEFGVDLLIEMYKTTFNEMGGYILNTDKIKDKHAAYLEVSRLEKFLHALSLCEEKIFLKRYELRQIRLGSPGWKSRFYREKFGAETSNEVVRLQAEMVQKYLEGLCWVLQCYFDDVPSWTCYYPFHYAPFASDLKHLSQFNIYFTMDKALKPFDQLMAILPPQMHLFSCAFPKCYSKLIGFEQSTIQLFYPTELEIDAHRKHFLSDGVEKLPFIDEKLLLSATKTGEKDLTVQETSRNTIRQERIFLRNSNNLANDAAFVAMYDCPEEKHRISTSEIGGCLSPDFDAPTHSFIRSPVNDMRPIVGDQTMQVFLSAAFSNPDVAKPITRLLNNVVVPEKTVTESEIRKRRLWHTYPGARPPPVARKPETLWKASSAAMPRDEIKPAGTGWLGRGRGSAAGPSAAAAAAATETRQIGRSSAAPAWRPARGRGHGGRGNPRPRGW</sequence>
<dbReference type="EnsemblPlants" id="PNT64151">
    <property type="protein sequence ID" value="PNT64151"/>
    <property type="gene ID" value="BRADI_4g25132v3"/>
</dbReference>
<dbReference type="InParanoid" id="A0A2K2CQ52"/>
<dbReference type="Pfam" id="PF03159">
    <property type="entry name" value="XRN_N"/>
    <property type="match status" value="1"/>
</dbReference>
<feature type="region of interest" description="Disordered" evidence="7">
    <location>
        <begin position="1"/>
        <end position="20"/>
    </location>
</feature>
<comment type="similarity">
    <text evidence="1 6">Belongs to the 5'-3' exonuclease family. XRN2/RAT1 subfamily.</text>
</comment>
<keyword evidence="12" id="KW-1185">Reference proteome</keyword>
<keyword evidence="2 6" id="KW-0507">mRNA processing</keyword>
<evidence type="ECO:0000256" key="1">
    <source>
        <dbReference type="ARBA" id="ARBA00006994"/>
    </source>
</evidence>
<evidence type="ECO:0000256" key="7">
    <source>
        <dbReference type="SAM" id="MobiDB-lite"/>
    </source>
</evidence>
<accession>A0A2K2CQ52</accession>
<dbReference type="Gene3D" id="3.40.50.12390">
    <property type="match status" value="2"/>
</dbReference>
<organism evidence="10">
    <name type="scientific">Brachypodium distachyon</name>
    <name type="common">Purple false brome</name>
    <name type="synonym">Trachynia distachya</name>
    <dbReference type="NCBI Taxonomy" id="15368"/>
    <lineage>
        <taxon>Eukaryota</taxon>
        <taxon>Viridiplantae</taxon>
        <taxon>Streptophyta</taxon>
        <taxon>Embryophyta</taxon>
        <taxon>Tracheophyta</taxon>
        <taxon>Spermatophyta</taxon>
        <taxon>Magnoliopsida</taxon>
        <taxon>Liliopsida</taxon>
        <taxon>Poales</taxon>
        <taxon>Poaceae</taxon>
        <taxon>BOP clade</taxon>
        <taxon>Pooideae</taxon>
        <taxon>Stipodae</taxon>
        <taxon>Brachypodieae</taxon>
        <taxon>Brachypodium</taxon>
    </lineage>
</organism>
<dbReference type="EC" id="3.1.13.-" evidence="6"/>
<name>A0A2K2CQ52_BRADI</name>
<feature type="domain" description="Xrn1 N-terminal" evidence="8">
    <location>
        <begin position="1"/>
        <end position="208"/>
    </location>
</feature>
<feature type="compositionally biased region" description="Low complexity" evidence="7">
    <location>
        <begin position="665"/>
        <end position="675"/>
    </location>
</feature>
<dbReference type="GO" id="GO:0006397">
    <property type="term" value="P:mRNA processing"/>
    <property type="evidence" value="ECO:0007669"/>
    <property type="project" value="UniProtKB-UniRule"/>
</dbReference>
<dbReference type="PANTHER" id="PTHR12341">
    <property type="entry name" value="5'-&gt;3' EXORIBONUCLEASE"/>
    <property type="match status" value="1"/>
</dbReference>
<reference evidence="10 11" key="1">
    <citation type="journal article" date="2010" name="Nature">
        <title>Genome sequencing and analysis of the model grass Brachypodium distachyon.</title>
        <authorList>
            <consortium name="International Brachypodium Initiative"/>
        </authorList>
    </citation>
    <scope>NUCLEOTIDE SEQUENCE [LARGE SCALE GENOMIC DNA]</scope>
    <source>
        <strain evidence="10 11">Bd21</strain>
    </source>
</reference>
<evidence type="ECO:0000313" key="11">
    <source>
        <dbReference type="EnsemblPlants" id="PNT64151"/>
    </source>
</evidence>
<dbReference type="AlphaFoldDB" id="A0A2K2CQ52"/>